<feature type="non-terminal residue" evidence="1">
    <location>
        <position position="1"/>
    </location>
</feature>
<feature type="non-terminal residue" evidence="1">
    <location>
        <position position="35"/>
    </location>
</feature>
<reference evidence="1" key="1">
    <citation type="journal article" date="2014" name="Front. Microbiol.">
        <title>High frequency of phylogenetically diverse reductive dehalogenase-homologous genes in deep subseafloor sedimentary metagenomes.</title>
        <authorList>
            <person name="Kawai M."/>
            <person name="Futagami T."/>
            <person name="Toyoda A."/>
            <person name="Takaki Y."/>
            <person name="Nishi S."/>
            <person name="Hori S."/>
            <person name="Arai W."/>
            <person name="Tsubouchi T."/>
            <person name="Morono Y."/>
            <person name="Uchiyama I."/>
            <person name="Ito T."/>
            <person name="Fujiyama A."/>
            <person name="Inagaki F."/>
            <person name="Takami H."/>
        </authorList>
    </citation>
    <scope>NUCLEOTIDE SEQUENCE</scope>
    <source>
        <strain evidence="1">Expedition CK06-06</strain>
    </source>
</reference>
<dbReference type="EMBL" id="BARV01046152">
    <property type="protein sequence ID" value="GAI63482.1"/>
    <property type="molecule type" value="Genomic_DNA"/>
</dbReference>
<dbReference type="AlphaFoldDB" id="X1Q4R7"/>
<organism evidence="1">
    <name type="scientific">marine sediment metagenome</name>
    <dbReference type="NCBI Taxonomy" id="412755"/>
    <lineage>
        <taxon>unclassified sequences</taxon>
        <taxon>metagenomes</taxon>
        <taxon>ecological metagenomes</taxon>
    </lineage>
</organism>
<name>X1Q4R7_9ZZZZ</name>
<gene>
    <name evidence="1" type="ORF">S06H3_67065</name>
</gene>
<accession>X1Q4R7</accession>
<dbReference type="Gene3D" id="1.10.10.10">
    <property type="entry name" value="Winged helix-like DNA-binding domain superfamily/Winged helix DNA-binding domain"/>
    <property type="match status" value="1"/>
</dbReference>
<protein>
    <submittedName>
        <fullName evidence="1">Uncharacterized protein</fullName>
    </submittedName>
</protein>
<sequence length="35" mass="3914">RYGVRGMLDLAIHEAQGPVSIKNISQREAISLNYL</sequence>
<proteinExistence type="predicted"/>
<dbReference type="InterPro" id="IPR036388">
    <property type="entry name" value="WH-like_DNA-bd_sf"/>
</dbReference>
<evidence type="ECO:0000313" key="1">
    <source>
        <dbReference type="EMBL" id="GAI63482.1"/>
    </source>
</evidence>
<comment type="caution">
    <text evidence="1">The sequence shown here is derived from an EMBL/GenBank/DDBJ whole genome shotgun (WGS) entry which is preliminary data.</text>
</comment>